<dbReference type="RefSeq" id="WP_096920831.1">
    <property type="nucleotide sequence ID" value="NZ_CP029487.1"/>
</dbReference>
<reference evidence="3 4" key="1">
    <citation type="submission" date="2018-05" db="EMBL/GenBank/DDBJ databases">
        <title>Genome comparison of Eubacterium sp.</title>
        <authorList>
            <person name="Feng Y."/>
            <person name="Sanchez-Andrea I."/>
            <person name="Stams A.J.M."/>
            <person name="De Vos W.M."/>
        </authorList>
    </citation>
    <scope>NUCLEOTIDE SEQUENCE [LARGE SCALE GENOMIC DNA]</scope>
    <source>
        <strain evidence="3 4">YI</strain>
    </source>
</reference>
<dbReference type="Pfam" id="PF08241">
    <property type="entry name" value="Methyltransf_11"/>
    <property type="match status" value="1"/>
</dbReference>
<evidence type="ECO:0000313" key="3">
    <source>
        <dbReference type="EMBL" id="QCT71595.1"/>
    </source>
</evidence>
<dbReference type="KEGG" id="emt:CPZ25_009745"/>
<dbReference type="PANTHER" id="PTHR41244:SF1">
    <property type="entry name" value="GLYCOSYLTRANSFERASE"/>
    <property type="match status" value="1"/>
</dbReference>
<gene>
    <name evidence="3" type="ORF">CPZ25_009745</name>
</gene>
<dbReference type="CDD" id="cd11579">
    <property type="entry name" value="Glyco_tran_WbsX"/>
    <property type="match status" value="1"/>
</dbReference>
<keyword evidence="1" id="KW-0175">Coiled coil</keyword>
<dbReference type="InterPro" id="IPR032719">
    <property type="entry name" value="WbsX"/>
</dbReference>
<dbReference type="SUPFAM" id="SSF53335">
    <property type="entry name" value="S-adenosyl-L-methionine-dependent methyltransferases"/>
    <property type="match status" value="1"/>
</dbReference>
<sequence>MAKLNLDYYQNENEYSDGPIEKEILAIIKSGVDFQEVIAKDNRWPILYHLSHLRENILNWYDFKKDSSLLEIGAGCGAITGMLCDKVKKVTSVELTKDRSETIYERHKEKENLEIIVGNFHNIKFKEKFDYIVLNGVFEYAASFTKTENPYLDLLVELKRLLKVDGTLLIAIENRLGLKYFNGAPEDHLNTLFSGLDQYQYSNEVKTFSSKEIELLIDKAGYQAYKFYFPYYDYKFPDAIYTTESMGILENNAVVKPGYDQKRFSFFDEEKMVYTLIEEGVYEKFSNSFLIEISNSSSSKSKNKEEILFAKMSNKRKKDFSIITKIIKDQNGKIRVKKEGLSDSAKKHLKKMVENYKFDNFLFKNAPIQESDHGIEMEYVEGTTFEKILNNKLKNGEKEVFEFLLNEFKKSLSHESVVSNEYFNEKFKNVFGDCSLFEELKCKRNLNVDLLFSNFFKTKREDRYLVIDYEWIFDFLIPIDFVLWRSLMMYYQNSTIAKKYYDLEELLLCVGLDDKKKNQIYQSWDHHFVYSYVGSDRFDYKQYEKERFNLSDYSEQILNKNEVDTRLFYSKGNSFAVNESIYSRNNIKDGRLEITYDLNEVSIEICSLRWDPCEEYCRVRNLEIKSNENSLTIFPINYTYKNNGWYYFLTDDPVYQVKGNLENVKLIRITCDIKKLTKKEIEVVNSIVEKRKEEELAISKEKEKILEENYRNLNQEFESIRNSSVWKATKPLRVSLDRTKRYIKKNKNTEIVYKGIKNIKNNGIKETTKKTKDFLLRQWEIKKFHNKTGIDLHTEDSLLYSGYESEYQNNIDFSSEKTDIKAITFYLPQFHRIKENDDWWGEGFTEWTNTSKTSPRFEGHYQPRTPHSDIGYYDLSKIETLKKQIELAKQHGIYGFCFYYYWFSGRRIMEKPVDMLLEHPEIDFNFCLCWANENFTRAWDGLNKEVLLGQSYSKDDRNKFIDDIKKYIDDRRYIRINGKPLIIVYNPGEIPDIKETFAAWRNRALEVGIGEILIWTCQTANNTASKLKIENYIDGELEFPPHNMWYDIIGVRDIDLNGKEACIYNYRKLVDILEAQLKDPSEKNTLPLHRTAMLGWDNAARRDNNWTTFLGYSLKSFYQWLTLIIDDARDNFDESNRFVFINAWNEWAEGTYLEPDEEYGYANINTLSKALFDIPFNEMKVLNKKSSIEMKESSLSKLNKKPCIAVQIHLYYVDTVDEIINEINKIPFKYDCYITTDTLEKKELIQAKFRQNCSANYIEVGVYENRGRDVAPFLLQLKDRINRYEYICHIHSKKTATNNYGDGWREFLYKHLFGNTENIKHIFSIFENQNSIGLIYPEVYPVVRSQAHWGDNEKYCKALLKRLGLKDDLDKDIVFPVGNMFWARTKAIEKVFKANFDFDDFPKEKGQVNQTLGHQIERIWSIVAKINGYKTIKTFNDYSEIIDYSELKRIALYVHYDKNNCLSEDDINYIKELSSFVEQVVFITNSRISELEKQKVSPYISKIIERENIGYDFGGWRDAILSLGFEYLATFDQLLLLNNSCYCGRYDFRNVFAKMESKNVDFWGITLFPYLEDGTYIQKPCIEEHIQSYFQVFNSNVVKSSSFKEFWESIKNYEELIDVVANCETVLTKRLKDAGFKYDVFVKETRILSDSLGNYSIPYEFPYDLLILGSPFIKKKSEMYMKPIEKVKTKNFIEQLK</sequence>
<dbReference type="Pfam" id="PF14307">
    <property type="entry name" value="Glyco_tran_WbsX"/>
    <property type="match status" value="1"/>
</dbReference>
<dbReference type="GO" id="GO:0008757">
    <property type="term" value="F:S-adenosylmethionine-dependent methyltransferase activity"/>
    <property type="evidence" value="ECO:0007669"/>
    <property type="project" value="InterPro"/>
</dbReference>
<dbReference type="InterPro" id="IPR007739">
    <property type="entry name" value="RgpF"/>
</dbReference>
<dbReference type="PANTHER" id="PTHR41244">
    <property type="entry name" value="RHAMNAN SYNTHESIS F"/>
    <property type="match status" value="1"/>
</dbReference>
<dbReference type="InterPro" id="IPR013216">
    <property type="entry name" value="Methyltransf_11"/>
</dbReference>
<protein>
    <submittedName>
        <fullName evidence="3">Methyltransferase domain-containing protein</fullName>
    </submittedName>
</protein>
<keyword evidence="4" id="KW-1185">Reference proteome</keyword>
<dbReference type="InterPro" id="IPR029063">
    <property type="entry name" value="SAM-dependent_MTases_sf"/>
</dbReference>
<organism evidence="3 4">
    <name type="scientific">Eubacterium maltosivorans</name>
    <dbReference type="NCBI Taxonomy" id="2041044"/>
    <lineage>
        <taxon>Bacteria</taxon>
        <taxon>Bacillati</taxon>
        <taxon>Bacillota</taxon>
        <taxon>Clostridia</taxon>
        <taxon>Eubacteriales</taxon>
        <taxon>Eubacteriaceae</taxon>
        <taxon>Eubacterium</taxon>
    </lineage>
</organism>
<accession>A0A4P9CA13</accession>
<dbReference type="Gene3D" id="3.20.20.80">
    <property type="entry name" value="Glycosidases"/>
    <property type="match status" value="1"/>
</dbReference>
<evidence type="ECO:0000313" key="4">
    <source>
        <dbReference type="Proteomes" id="UP000218387"/>
    </source>
</evidence>
<evidence type="ECO:0000256" key="1">
    <source>
        <dbReference type="SAM" id="Coils"/>
    </source>
</evidence>
<feature type="coiled-coil region" evidence="1">
    <location>
        <begin position="689"/>
        <end position="723"/>
    </location>
</feature>
<feature type="domain" description="Methyltransferase type 11" evidence="2">
    <location>
        <begin position="70"/>
        <end position="170"/>
    </location>
</feature>
<dbReference type="EMBL" id="CP029487">
    <property type="protein sequence ID" value="QCT71595.1"/>
    <property type="molecule type" value="Genomic_DNA"/>
</dbReference>
<dbReference type="Proteomes" id="UP000218387">
    <property type="component" value="Chromosome"/>
</dbReference>
<keyword evidence="3" id="KW-0808">Transferase</keyword>
<dbReference type="GO" id="GO:0032259">
    <property type="term" value="P:methylation"/>
    <property type="evidence" value="ECO:0007669"/>
    <property type="project" value="UniProtKB-KW"/>
</dbReference>
<dbReference type="Gene3D" id="3.40.50.150">
    <property type="entry name" value="Vaccinia Virus protein VP39"/>
    <property type="match status" value="1"/>
</dbReference>
<keyword evidence="3" id="KW-0489">Methyltransferase</keyword>
<proteinExistence type="predicted"/>
<evidence type="ECO:0000259" key="2">
    <source>
        <dbReference type="Pfam" id="PF08241"/>
    </source>
</evidence>
<dbReference type="CDD" id="cd02440">
    <property type="entry name" value="AdoMet_MTases"/>
    <property type="match status" value="1"/>
</dbReference>
<name>A0A4P9CA13_EUBML</name>
<dbReference type="Pfam" id="PF05045">
    <property type="entry name" value="RgpF"/>
    <property type="match status" value="2"/>
</dbReference>